<evidence type="ECO:0000259" key="9">
    <source>
        <dbReference type="SMART" id="SM00848"/>
    </source>
</evidence>
<feature type="domain" description="Peptidase C1A papain C-terminal" evidence="8">
    <location>
        <begin position="123"/>
        <end position="339"/>
    </location>
</feature>
<dbReference type="PROSITE" id="PS00639">
    <property type="entry name" value="THIOL_PROTEASE_HIS"/>
    <property type="match status" value="1"/>
</dbReference>
<dbReference type="InterPro" id="IPR025660">
    <property type="entry name" value="Pept_his_AS"/>
</dbReference>
<evidence type="ECO:0000259" key="8">
    <source>
        <dbReference type="SMART" id="SM00645"/>
    </source>
</evidence>
<dbReference type="Gene3D" id="3.90.70.10">
    <property type="entry name" value="Cysteine proteinases"/>
    <property type="match status" value="1"/>
</dbReference>
<dbReference type="CDD" id="cd02248">
    <property type="entry name" value="Peptidase_C1A"/>
    <property type="match status" value="1"/>
</dbReference>
<dbReference type="GO" id="GO:0008234">
    <property type="term" value="F:cysteine-type peptidase activity"/>
    <property type="evidence" value="ECO:0007669"/>
    <property type="project" value="UniProtKB-KW"/>
</dbReference>
<dbReference type="InterPro" id="IPR013201">
    <property type="entry name" value="Prot_inhib_I29"/>
</dbReference>
<accession>A0AAV8CI54</accession>
<dbReference type="SUPFAM" id="SSF54001">
    <property type="entry name" value="Cysteine proteinases"/>
    <property type="match status" value="1"/>
</dbReference>
<dbReference type="PANTHER" id="PTHR12411">
    <property type="entry name" value="CYSTEINE PROTEASE FAMILY C1-RELATED"/>
    <property type="match status" value="1"/>
</dbReference>
<proteinExistence type="inferred from homology"/>
<evidence type="ECO:0000313" key="11">
    <source>
        <dbReference type="Proteomes" id="UP001140206"/>
    </source>
</evidence>
<evidence type="ECO:0000313" key="10">
    <source>
        <dbReference type="EMBL" id="KAJ4754136.1"/>
    </source>
</evidence>
<comment type="caution">
    <text evidence="10">The sequence shown here is derived from an EMBL/GenBank/DDBJ whole genome shotgun (WGS) entry which is preliminary data.</text>
</comment>
<evidence type="ECO:0000256" key="3">
    <source>
        <dbReference type="ARBA" id="ARBA00022729"/>
    </source>
</evidence>
<dbReference type="Pfam" id="PF00112">
    <property type="entry name" value="Peptidase_C1"/>
    <property type="match status" value="1"/>
</dbReference>
<evidence type="ECO:0000256" key="4">
    <source>
        <dbReference type="ARBA" id="ARBA00022801"/>
    </source>
</evidence>
<dbReference type="InterPro" id="IPR013128">
    <property type="entry name" value="Peptidase_C1A"/>
</dbReference>
<feature type="chain" id="PRO_5043776185" evidence="7">
    <location>
        <begin position="32"/>
        <end position="340"/>
    </location>
</feature>
<dbReference type="PROSITE" id="PS00640">
    <property type="entry name" value="THIOL_PROTEASE_ASN"/>
    <property type="match status" value="1"/>
</dbReference>
<dbReference type="SMART" id="SM00645">
    <property type="entry name" value="Pept_C1"/>
    <property type="match status" value="1"/>
</dbReference>
<dbReference type="Proteomes" id="UP001140206">
    <property type="component" value="Chromosome 5"/>
</dbReference>
<dbReference type="AlphaFoldDB" id="A0AAV8CI54"/>
<keyword evidence="2 10" id="KW-0645">Protease</keyword>
<evidence type="ECO:0000256" key="1">
    <source>
        <dbReference type="ARBA" id="ARBA00008455"/>
    </source>
</evidence>
<name>A0AAV8CI54_9POAL</name>
<dbReference type="GO" id="GO:0006508">
    <property type="term" value="P:proteolysis"/>
    <property type="evidence" value="ECO:0007669"/>
    <property type="project" value="UniProtKB-KW"/>
</dbReference>
<feature type="domain" description="Cathepsin propeptide inhibitor" evidence="9">
    <location>
        <begin position="39"/>
        <end position="96"/>
    </location>
</feature>
<dbReference type="FunFam" id="3.90.70.10:FF:000067">
    <property type="entry name" value="Senescence-specific cysteine protease"/>
    <property type="match status" value="1"/>
</dbReference>
<dbReference type="EMBL" id="JAMFTS010000005">
    <property type="protein sequence ID" value="KAJ4754136.1"/>
    <property type="molecule type" value="Genomic_DNA"/>
</dbReference>
<dbReference type="InterPro" id="IPR038765">
    <property type="entry name" value="Papain-like_cys_pep_sf"/>
</dbReference>
<keyword evidence="6" id="KW-1015">Disulfide bond</keyword>
<sequence>MAFSNHCSTIQLLSVLIFVLFAGTPIFTAGADDPLLPAFEKWMKDYNRTYDSPTEKLQRLQVFKDNFQFIESMKNQTGLTYTVGLNDFADLTNQEFLQRYTMNRPLEPSNESTPFMYANVTSIPSSIDWRTLGAVTPIKSQDSCGACWAFWAVASIEGINKIKTGNLISLSEQELVDCDTTCYGCNGGLAYNAFQWVVQNGGITAEEDYPYTSGTTGTGGTCSNTSNYAATISGYQYVTAYSESDLAKAVANQPVSIRIDASGSAFQFYSGGIFSGPCERNLNHAVNAVGYGICGGNKYWIVKNSWGTSWGESGYIRMKKDICNNAGLCGLAIQPSYPTK</sequence>
<dbReference type="SMART" id="SM00848">
    <property type="entry name" value="Inhibitor_I29"/>
    <property type="match status" value="1"/>
</dbReference>
<dbReference type="InterPro" id="IPR025661">
    <property type="entry name" value="Pept_asp_AS"/>
</dbReference>
<keyword evidence="4" id="KW-0378">Hydrolase</keyword>
<organism evidence="10 11">
    <name type="scientific">Rhynchospora pubera</name>
    <dbReference type="NCBI Taxonomy" id="906938"/>
    <lineage>
        <taxon>Eukaryota</taxon>
        <taxon>Viridiplantae</taxon>
        <taxon>Streptophyta</taxon>
        <taxon>Embryophyta</taxon>
        <taxon>Tracheophyta</taxon>
        <taxon>Spermatophyta</taxon>
        <taxon>Magnoliopsida</taxon>
        <taxon>Liliopsida</taxon>
        <taxon>Poales</taxon>
        <taxon>Cyperaceae</taxon>
        <taxon>Cyperoideae</taxon>
        <taxon>Rhynchosporeae</taxon>
        <taxon>Rhynchospora</taxon>
    </lineage>
</organism>
<feature type="signal peptide" evidence="7">
    <location>
        <begin position="1"/>
        <end position="31"/>
    </location>
</feature>
<dbReference type="PRINTS" id="PR00705">
    <property type="entry name" value="PAPAIN"/>
</dbReference>
<evidence type="ECO:0000256" key="2">
    <source>
        <dbReference type="ARBA" id="ARBA00022670"/>
    </source>
</evidence>
<keyword evidence="3 7" id="KW-0732">Signal</keyword>
<protein>
    <submittedName>
        <fullName evidence="10">Cysteine protease</fullName>
    </submittedName>
</protein>
<comment type="similarity">
    <text evidence="1">Belongs to the peptidase C1 family.</text>
</comment>
<keyword evidence="5" id="KW-0788">Thiol protease</keyword>
<dbReference type="InterPro" id="IPR039417">
    <property type="entry name" value="Peptidase_C1A_papain-like"/>
</dbReference>
<reference evidence="10" key="1">
    <citation type="submission" date="2022-08" db="EMBL/GenBank/DDBJ databases">
        <authorList>
            <person name="Marques A."/>
        </authorList>
    </citation>
    <scope>NUCLEOTIDE SEQUENCE</scope>
    <source>
        <strain evidence="10">RhyPub2mFocal</strain>
        <tissue evidence="10">Leaves</tissue>
    </source>
</reference>
<evidence type="ECO:0000256" key="6">
    <source>
        <dbReference type="ARBA" id="ARBA00023157"/>
    </source>
</evidence>
<evidence type="ECO:0000256" key="7">
    <source>
        <dbReference type="SAM" id="SignalP"/>
    </source>
</evidence>
<dbReference type="InterPro" id="IPR000668">
    <property type="entry name" value="Peptidase_C1A_C"/>
</dbReference>
<keyword evidence="11" id="KW-1185">Reference proteome</keyword>
<evidence type="ECO:0000256" key="5">
    <source>
        <dbReference type="ARBA" id="ARBA00022807"/>
    </source>
</evidence>
<dbReference type="Pfam" id="PF08246">
    <property type="entry name" value="Inhibitor_I29"/>
    <property type="match status" value="1"/>
</dbReference>
<gene>
    <name evidence="10" type="ORF">LUZ62_088541</name>
</gene>